<protein>
    <submittedName>
        <fullName evidence="1">10129_t:CDS:1</fullName>
    </submittedName>
</protein>
<dbReference type="EMBL" id="CAJVPT010033515">
    <property type="protein sequence ID" value="CAG8705094.1"/>
    <property type="molecule type" value="Genomic_DNA"/>
</dbReference>
<reference evidence="1" key="1">
    <citation type="submission" date="2021-06" db="EMBL/GenBank/DDBJ databases">
        <authorList>
            <person name="Kallberg Y."/>
            <person name="Tangrot J."/>
            <person name="Rosling A."/>
        </authorList>
    </citation>
    <scope>NUCLEOTIDE SEQUENCE</scope>
    <source>
        <strain evidence="1">CL356</strain>
    </source>
</reference>
<accession>A0ACA9PGF7</accession>
<keyword evidence="2" id="KW-1185">Reference proteome</keyword>
<proteinExistence type="predicted"/>
<sequence>RGDEFESKDRRIILDVDHLVERASQQGIRFAASEGSDDGEEHWLTREESLGQGKATPEYLVEKPEGIGVLQADTRANRISLRGTANPGHVFILYRARHMMKLDFSMNVIIIAQTIEPPSPGALMPSWYIKLDPGGEMILISHMNWLHGGTSDEKDCTCPCP</sequence>
<evidence type="ECO:0000313" key="1">
    <source>
        <dbReference type="EMBL" id="CAG8705094.1"/>
    </source>
</evidence>
<dbReference type="Proteomes" id="UP000789525">
    <property type="component" value="Unassembled WGS sequence"/>
</dbReference>
<name>A0ACA9PGF7_9GLOM</name>
<organism evidence="1 2">
    <name type="scientific">Acaulospora colombiana</name>
    <dbReference type="NCBI Taxonomy" id="27376"/>
    <lineage>
        <taxon>Eukaryota</taxon>
        <taxon>Fungi</taxon>
        <taxon>Fungi incertae sedis</taxon>
        <taxon>Mucoromycota</taxon>
        <taxon>Glomeromycotina</taxon>
        <taxon>Glomeromycetes</taxon>
        <taxon>Diversisporales</taxon>
        <taxon>Acaulosporaceae</taxon>
        <taxon>Acaulospora</taxon>
    </lineage>
</organism>
<comment type="caution">
    <text evidence="1">The sequence shown here is derived from an EMBL/GenBank/DDBJ whole genome shotgun (WGS) entry which is preliminary data.</text>
</comment>
<feature type="non-terminal residue" evidence="1">
    <location>
        <position position="1"/>
    </location>
</feature>
<evidence type="ECO:0000313" key="2">
    <source>
        <dbReference type="Proteomes" id="UP000789525"/>
    </source>
</evidence>
<gene>
    <name evidence="1" type="ORF">ACOLOM_LOCUS10419</name>
</gene>